<evidence type="ECO:0000256" key="1">
    <source>
        <dbReference type="SAM" id="Coils"/>
    </source>
</evidence>
<sequence length="1721" mass="192909">MKILAIRGKNLASLAREFAVDFCSEPLASSGIFAITGPTGAGKSTLLDALCLALYDNTPRLLHANARNSNLPDVVGESIASRDPRTILRRGAGDGFAEVDFLGNDRVAYRSRWSVRRARGRADGKLQAVEMTLLRLPDLTPVSGKLKTEVLPAVEVRIGLTFPQFTRAVLLAQNEFAAFLKAPDDERAELLETLTGTDQFSQLSVNAYQRAKQESEFKQRLHAKLGDLKPLDVDERLTLESERDVIRLENQQHIQQHDHINAQLRWHETWKQLKQAEDSARAALEYALSDKESAAERELHFQGVEAVQLLRPQLDELDRASRAWEISQVDVIRFKGEWEQAVVALTQAEADLTRAELHYQQAEQAQALAQPHLQQAKTLDTLIAASLPDLEQAKQVLEHCSADWESRCLAVIKCQGELENATAALKQATIELQQAEQRQQQAEQAQALAQPHLQQAKTLDTLIAASLPDLEQATQVLKHCSADWESRCLAVTKYEGELENATAILKQASIELQQAEQRQQQADQAQAFAQPFLQQAKTLDALIAASLPDLEQAKQVLEHCRADWESRCLAVTKCQGELENATAALKQATIELQQAEQRQQQAEQTQALAQPLLQQAKTLDALIAASLPDLEQAQQAFDDAHIVSTQVQQALQLQQIALQQTVVELAKTNAWLVDNSHLVLLGKDWGRWDTLFTQAANIQHSLLSNKRQLRLSQGVLQRTREAANAAQLRQTNSNVSLEQAQEALDTASAGYNQFNAPDLVTRKQLHQRQYNQIIDTIQCWKKLDEITRNRALMTEQLQKLTETRVATEALHSVAVAQQPAVEQVLLQAERSLRLAELACHGNVESLRAVLTPDAPCPVCGATEHPYVQMNPHFDALLENLRSDATRCRHERDIVQAQLSKYQVQLASIQADHMLRTEALIALDREIEIQDSDWNNRELVRVATQNQDTDRDWFKWLNTNKSLTEQTLATLFEQEEALHIAAQQRDAAQQVVNKANDEHGKAKNLLNEALQARQQAEHAYDALSSTVAEQEKQCEERLAALDAAFSNTDWRMDWMLDAQAFYCARQVEASDWQEQQQAASRLNVEIGTLEIKSNALAAESAQSTTLLAQARSRFDALTLELQTKQTERQQLFDGRAAAEVEVELSRELEDAQRIHQLKRASHGHTSHTHLQAQANFQQAHVLTENTQALLAQARSRFDALTLELQTKQTERQQLFDGRAAAEVEAEFNHELRDAQQVHQLKRVSHGQASHTHLQAEANLQQAHVLTESTQALLAQARSRFDALTLELQTKQTESQQLFDGRAAVEVEVELSRELEDAQRIHQLKRASHGHTSHTHLQAQANFQQAHVLTENTQALLAQARSRFDALTLELQTKQTERQQLFEGRAVEAVELALSSNISSTRQAFSKQQAFHQQLSHTQTQAITHLQQAQILSDKRQSAHTLATKALSERDIPRLRVLLAHDMDWIRNEREFFQQLKTNITNCQSVLVDRSAALATHQVKRVGLESADELTALSAQAQTNIERTKMLLATKELDLRRDDECRQQAVNVLTAIAQHEVHAKVWEQLNELIGSADGKKFRNFAQQFSLDVLLGYANRHLVELSRRYVLKRVKNSLALLVVDQDLGDEYRSVHSLSGGESFLVSLALALGLASLSSQRVRVESLFIDEGFGSLDADSLRVAMDALDNLQAQGRKVGVISHVQEMTERIGVQVQVKRLSGGQSCLVI</sequence>
<keyword evidence="1" id="KW-0175">Coiled coil</keyword>
<dbReference type="InterPro" id="IPR038729">
    <property type="entry name" value="Rad50/SbcC_AAA"/>
</dbReference>
<reference evidence="4 5" key="1">
    <citation type="submission" date="2023-08" db="EMBL/GenBank/DDBJ databases">
        <title>New molecular markers tilS and rpoB for phylogenetic and monitoring studies of the genus Thiothrix biodiversity.</title>
        <authorList>
            <person name="Ravin N.V."/>
            <person name="Smolyakov D."/>
            <person name="Markov N.D."/>
            <person name="Beletsky A.V."/>
            <person name="Mardanov A.V."/>
            <person name="Rudenko T.S."/>
            <person name="Grabovich M.Y."/>
        </authorList>
    </citation>
    <scope>NUCLEOTIDE SEQUENCE</scope>
    <source>
        <strain evidence="4">DNT52</strain>
        <strain evidence="3 5">H33</strain>
    </source>
</reference>
<dbReference type="PANTHER" id="PTHR32114:SF2">
    <property type="entry name" value="ABC TRANSPORTER ABCH.3"/>
    <property type="match status" value="1"/>
</dbReference>
<proteinExistence type="predicted"/>
<dbReference type="SUPFAM" id="SSF52540">
    <property type="entry name" value="P-loop containing nucleoside triphosphate hydrolases"/>
    <property type="match status" value="2"/>
</dbReference>
<dbReference type="InterPro" id="IPR027417">
    <property type="entry name" value="P-loop_NTPase"/>
</dbReference>
<feature type="coiled-coil region" evidence="1">
    <location>
        <begin position="411"/>
        <end position="445"/>
    </location>
</feature>
<dbReference type="EMBL" id="JAVFKN010000002">
    <property type="protein sequence ID" value="MDQ5767402.1"/>
    <property type="molecule type" value="Genomic_DNA"/>
</dbReference>
<dbReference type="Proteomes" id="UP001223336">
    <property type="component" value="Unassembled WGS sequence"/>
</dbReference>
<protein>
    <submittedName>
        <fullName evidence="4">AAA family ATPase</fullName>
    </submittedName>
</protein>
<dbReference type="EMBL" id="CP133217">
    <property type="protein sequence ID" value="WML88725.1"/>
    <property type="molecule type" value="Genomic_DNA"/>
</dbReference>
<keyword evidence="5" id="KW-1185">Reference proteome</keyword>
<evidence type="ECO:0000313" key="5">
    <source>
        <dbReference type="Proteomes" id="UP001223336"/>
    </source>
</evidence>
<feature type="coiled-coil region" evidence="1">
    <location>
        <begin position="977"/>
        <end position="1032"/>
    </location>
</feature>
<evidence type="ECO:0000313" key="4">
    <source>
        <dbReference type="EMBL" id="WML88725.1"/>
    </source>
</evidence>
<dbReference type="Gene3D" id="3.40.50.300">
    <property type="entry name" value="P-loop containing nucleotide triphosphate hydrolases"/>
    <property type="match status" value="2"/>
</dbReference>
<dbReference type="RefSeq" id="WP_308133589.1">
    <property type="nucleotide sequence ID" value="NZ_CP133197.1"/>
</dbReference>
<dbReference type="Pfam" id="PF13558">
    <property type="entry name" value="SbcC_Walker_B"/>
    <property type="match status" value="1"/>
</dbReference>
<dbReference type="Proteomes" id="UP001229862">
    <property type="component" value="Chromosome"/>
</dbReference>
<dbReference type="Pfam" id="PF13476">
    <property type="entry name" value="AAA_23"/>
    <property type="match status" value="1"/>
</dbReference>
<feature type="coiled-coil region" evidence="1">
    <location>
        <begin position="571"/>
        <end position="605"/>
    </location>
</feature>
<evidence type="ECO:0000259" key="2">
    <source>
        <dbReference type="Pfam" id="PF13476"/>
    </source>
</evidence>
<evidence type="ECO:0000313" key="3">
    <source>
        <dbReference type="EMBL" id="MDQ5767402.1"/>
    </source>
</evidence>
<name>A0AA51MRH3_9GAMM</name>
<dbReference type="PANTHER" id="PTHR32114">
    <property type="entry name" value="ABC TRANSPORTER ABCH.3"/>
    <property type="match status" value="1"/>
</dbReference>
<dbReference type="GO" id="GO:0016887">
    <property type="term" value="F:ATP hydrolysis activity"/>
    <property type="evidence" value="ECO:0007669"/>
    <property type="project" value="InterPro"/>
</dbReference>
<feature type="domain" description="Rad50/SbcC-type AAA" evidence="2">
    <location>
        <begin position="6"/>
        <end position="221"/>
    </location>
</feature>
<feature type="coiled-coil region" evidence="1">
    <location>
        <begin position="491"/>
        <end position="525"/>
    </location>
</feature>
<dbReference type="GO" id="GO:0006302">
    <property type="term" value="P:double-strand break repair"/>
    <property type="evidence" value="ECO:0007669"/>
    <property type="project" value="InterPro"/>
</dbReference>
<accession>A0AA51MRH3</accession>
<gene>
    <name evidence="3" type="ORF">RCC75_02620</name>
    <name evidence="4" type="ORF">RCG00_10165</name>
</gene>
<organism evidence="4">
    <name type="scientific">Thiothrix subterranea</name>
    <dbReference type="NCBI Taxonomy" id="2735563"/>
    <lineage>
        <taxon>Bacteria</taxon>
        <taxon>Pseudomonadati</taxon>
        <taxon>Pseudomonadota</taxon>
        <taxon>Gammaproteobacteria</taxon>
        <taxon>Thiotrichales</taxon>
        <taxon>Thiotrichaceae</taxon>
        <taxon>Thiothrix</taxon>
    </lineage>
</organism>